<reference evidence="1 2" key="1">
    <citation type="submission" date="2016-07" db="EMBL/GenBank/DDBJ databases">
        <title>Multiple horizontal gene transfer events from other fungi enriched the ability of initially mycotrophic Trichoderma (Ascomycota) to feed on dead plant biomass.</title>
        <authorList>
            <consortium name="DOE Joint Genome Institute"/>
            <person name="Aerts A."/>
            <person name="Atanasova L."/>
            <person name="Chenthamara K."/>
            <person name="Zhang J."/>
            <person name="Grujic M."/>
            <person name="Henrissat B."/>
            <person name="Kuo A."/>
            <person name="Salamov A."/>
            <person name="Lipzen A."/>
            <person name="Labutti K."/>
            <person name="Barry K."/>
            <person name="Miao Y."/>
            <person name="Rahimi M.J."/>
            <person name="Shen Q."/>
            <person name="Grigoriev I.V."/>
            <person name="Kubicek C.P."/>
            <person name="Druzhinina I.S."/>
        </authorList>
    </citation>
    <scope>NUCLEOTIDE SEQUENCE [LARGE SCALE GENOMIC DNA]</scope>
    <source>
        <strain evidence="1 2">CBS 226.95</strain>
    </source>
</reference>
<name>A0A2T4AG17_TRIHA</name>
<sequence>MLELITCPLLRCLSRAQTITSATKCQVHAEAFDPFTSSHLHTRPPSLFLLSYSPHKSSVVSFCLCTPLFSHVGSFRYKFVCQASHRPPRLHTRPPSEGLVLDPTSRDCSIAGLLGNLVSNTWL</sequence>
<evidence type="ECO:0000313" key="2">
    <source>
        <dbReference type="Proteomes" id="UP000241690"/>
    </source>
</evidence>
<proteinExistence type="predicted"/>
<gene>
    <name evidence="1" type="ORF">M431DRAFT_410682</name>
</gene>
<dbReference type="GeneID" id="36623506"/>
<keyword evidence="2" id="KW-1185">Reference proteome</keyword>
<dbReference type="EMBL" id="KZ679679">
    <property type="protein sequence ID" value="PTB55858.1"/>
    <property type="molecule type" value="Genomic_DNA"/>
</dbReference>
<dbReference type="Proteomes" id="UP000241690">
    <property type="component" value="Unassembled WGS sequence"/>
</dbReference>
<protein>
    <submittedName>
        <fullName evidence="1">Uncharacterized protein</fullName>
    </submittedName>
</protein>
<accession>A0A2T4AG17</accession>
<evidence type="ECO:0000313" key="1">
    <source>
        <dbReference type="EMBL" id="PTB55858.1"/>
    </source>
</evidence>
<organism evidence="1 2">
    <name type="scientific">Trichoderma harzianum CBS 226.95</name>
    <dbReference type="NCBI Taxonomy" id="983964"/>
    <lineage>
        <taxon>Eukaryota</taxon>
        <taxon>Fungi</taxon>
        <taxon>Dikarya</taxon>
        <taxon>Ascomycota</taxon>
        <taxon>Pezizomycotina</taxon>
        <taxon>Sordariomycetes</taxon>
        <taxon>Hypocreomycetidae</taxon>
        <taxon>Hypocreales</taxon>
        <taxon>Hypocreaceae</taxon>
        <taxon>Trichoderma</taxon>
    </lineage>
</organism>
<dbReference type="RefSeq" id="XP_024775535.1">
    <property type="nucleotide sequence ID" value="XM_024914940.1"/>
</dbReference>
<dbReference type="AlphaFoldDB" id="A0A2T4AG17"/>